<accession>A0A4S2LQM6</accession>
<dbReference type="Proteomes" id="UP000308267">
    <property type="component" value="Unassembled WGS sequence"/>
</dbReference>
<evidence type="ECO:0000313" key="3">
    <source>
        <dbReference type="Proteomes" id="UP000308267"/>
    </source>
</evidence>
<protein>
    <submittedName>
        <fullName evidence="2">Uncharacterized protein</fullName>
    </submittedName>
</protein>
<feature type="non-terminal residue" evidence="2">
    <location>
        <position position="69"/>
    </location>
</feature>
<organism evidence="2 3">
    <name type="scientific">Opisthorchis felineus</name>
    <dbReference type="NCBI Taxonomy" id="147828"/>
    <lineage>
        <taxon>Eukaryota</taxon>
        <taxon>Metazoa</taxon>
        <taxon>Spiralia</taxon>
        <taxon>Lophotrochozoa</taxon>
        <taxon>Platyhelminthes</taxon>
        <taxon>Trematoda</taxon>
        <taxon>Digenea</taxon>
        <taxon>Opisthorchiida</taxon>
        <taxon>Opisthorchiata</taxon>
        <taxon>Opisthorchiidae</taxon>
        <taxon>Opisthorchis</taxon>
    </lineage>
</organism>
<comment type="caution">
    <text evidence="2">The sequence shown here is derived from an EMBL/GenBank/DDBJ whole genome shotgun (WGS) entry which is preliminary data.</text>
</comment>
<dbReference type="EMBL" id="SJOL01007140">
    <property type="protein sequence ID" value="TGZ63579.1"/>
    <property type="molecule type" value="Genomic_DNA"/>
</dbReference>
<dbReference type="AlphaFoldDB" id="A0A4S2LQM6"/>
<reference evidence="2 3" key="1">
    <citation type="journal article" date="2019" name="BMC Genomics">
        <title>New insights from Opisthorchis felineus genome: update on genomics of the epidemiologically important liver flukes.</title>
        <authorList>
            <person name="Ershov N.I."/>
            <person name="Mordvinov V.A."/>
            <person name="Prokhortchouk E.B."/>
            <person name="Pakharukova M.Y."/>
            <person name="Gunbin K.V."/>
            <person name="Ustyantsev K."/>
            <person name="Genaev M.A."/>
            <person name="Blinov A.G."/>
            <person name="Mazur A."/>
            <person name="Boulygina E."/>
            <person name="Tsygankova S."/>
            <person name="Khrameeva E."/>
            <person name="Chekanov N."/>
            <person name="Fan G."/>
            <person name="Xiao A."/>
            <person name="Zhang H."/>
            <person name="Xu X."/>
            <person name="Yang H."/>
            <person name="Solovyev V."/>
            <person name="Lee S.M."/>
            <person name="Liu X."/>
            <person name="Afonnikov D.A."/>
            <person name="Skryabin K.G."/>
        </authorList>
    </citation>
    <scope>NUCLEOTIDE SEQUENCE [LARGE SCALE GENOMIC DNA]</scope>
    <source>
        <strain evidence="2">AK-0245</strain>
        <tissue evidence="2">Whole organism</tissue>
    </source>
</reference>
<sequence length="69" mass="7630">KSVDMVPSSWMNQLKPKVSQFSLIAVASPQHLWDVIAVLGFAYLSNKLSTGAWYSCSIQSAPYHVGRMT</sequence>
<keyword evidence="1" id="KW-1133">Transmembrane helix</keyword>
<name>A0A4S2LQM6_OPIFE</name>
<keyword evidence="1" id="KW-0812">Transmembrane</keyword>
<keyword evidence="1" id="KW-0472">Membrane</keyword>
<evidence type="ECO:0000313" key="2">
    <source>
        <dbReference type="EMBL" id="TGZ63579.1"/>
    </source>
</evidence>
<feature type="transmembrane region" description="Helical" evidence="1">
    <location>
        <begin position="21"/>
        <end position="44"/>
    </location>
</feature>
<proteinExistence type="predicted"/>
<feature type="non-terminal residue" evidence="2">
    <location>
        <position position="1"/>
    </location>
</feature>
<keyword evidence="3" id="KW-1185">Reference proteome</keyword>
<evidence type="ECO:0000256" key="1">
    <source>
        <dbReference type="SAM" id="Phobius"/>
    </source>
</evidence>
<gene>
    <name evidence="2" type="ORF">CRM22_006845</name>
</gene>